<dbReference type="Proteomes" id="UP001158576">
    <property type="component" value="Chromosome XSR"/>
</dbReference>
<gene>
    <name evidence="2" type="ORF">OKIOD_LOCUS8456</name>
</gene>
<sequence>MILQRELFLCDREGERKQKTKEEKRREGSQNENHLPFSYSAYPQMYFPVGQPQVVQPAGYHGHQMVHTGYDTRGCPTFTSMPNLAMPTSYAQPNVMPPGYPRLSTSMSHPHGLVMPHSTPPKQHPRSLSSETVAKRKETQPLPDCIVSTDQEMPTAIDMQELWRPGRKSSMTRLTKSFHDLSTKDKEWEGFRSPRGSHYF</sequence>
<reference evidence="2 3" key="1">
    <citation type="submission" date="2021-04" db="EMBL/GenBank/DDBJ databases">
        <authorList>
            <person name="Bliznina A."/>
        </authorList>
    </citation>
    <scope>NUCLEOTIDE SEQUENCE [LARGE SCALE GENOMIC DNA]</scope>
</reference>
<organism evidence="2 3">
    <name type="scientific">Oikopleura dioica</name>
    <name type="common">Tunicate</name>
    <dbReference type="NCBI Taxonomy" id="34765"/>
    <lineage>
        <taxon>Eukaryota</taxon>
        <taxon>Metazoa</taxon>
        <taxon>Chordata</taxon>
        <taxon>Tunicata</taxon>
        <taxon>Appendicularia</taxon>
        <taxon>Copelata</taxon>
        <taxon>Oikopleuridae</taxon>
        <taxon>Oikopleura</taxon>
    </lineage>
</organism>
<feature type="compositionally biased region" description="Basic and acidic residues" evidence="1">
    <location>
        <begin position="11"/>
        <end position="29"/>
    </location>
</feature>
<evidence type="ECO:0000256" key="1">
    <source>
        <dbReference type="SAM" id="MobiDB-lite"/>
    </source>
</evidence>
<keyword evidence="3" id="KW-1185">Reference proteome</keyword>
<feature type="region of interest" description="Disordered" evidence="1">
    <location>
        <begin position="117"/>
        <end position="138"/>
    </location>
</feature>
<evidence type="ECO:0000313" key="2">
    <source>
        <dbReference type="EMBL" id="CAG5100218.1"/>
    </source>
</evidence>
<proteinExistence type="predicted"/>
<feature type="region of interest" description="Disordered" evidence="1">
    <location>
        <begin position="11"/>
        <end position="34"/>
    </location>
</feature>
<name>A0ABN7SNV7_OIKDI</name>
<evidence type="ECO:0000313" key="3">
    <source>
        <dbReference type="Proteomes" id="UP001158576"/>
    </source>
</evidence>
<dbReference type="EMBL" id="OU015569">
    <property type="protein sequence ID" value="CAG5100218.1"/>
    <property type="molecule type" value="Genomic_DNA"/>
</dbReference>
<accession>A0ABN7SNV7</accession>
<protein>
    <submittedName>
        <fullName evidence="2">Oidioi.mRNA.OKI2018_I69.XSR.g16898.t1.cds</fullName>
    </submittedName>
</protein>